<feature type="region of interest" description="Disordered" evidence="2">
    <location>
        <begin position="541"/>
        <end position="594"/>
    </location>
</feature>
<dbReference type="SMART" id="SM00066">
    <property type="entry name" value="GAL4"/>
    <property type="match status" value="1"/>
</dbReference>
<dbReference type="GeneID" id="89937388"/>
<feature type="compositionally biased region" description="Polar residues" evidence="2">
    <location>
        <begin position="726"/>
        <end position="763"/>
    </location>
</feature>
<feature type="region of interest" description="Disordered" evidence="2">
    <location>
        <begin position="426"/>
        <end position="498"/>
    </location>
</feature>
<evidence type="ECO:0000256" key="2">
    <source>
        <dbReference type="SAM" id="MobiDB-lite"/>
    </source>
</evidence>
<keyword evidence="1" id="KW-0539">Nucleus</keyword>
<evidence type="ECO:0000313" key="4">
    <source>
        <dbReference type="EMBL" id="KAK4107937.1"/>
    </source>
</evidence>
<dbReference type="CDD" id="cd00067">
    <property type="entry name" value="GAL4"/>
    <property type="match status" value="1"/>
</dbReference>
<proteinExistence type="predicted"/>
<feature type="region of interest" description="Disordered" evidence="2">
    <location>
        <begin position="230"/>
        <end position="314"/>
    </location>
</feature>
<feature type="compositionally biased region" description="Polar residues" evidence="2">
    <location>
        <begin position="699"/>
        <end position="712"/>
    </location>
</feature>
<feature type="compositionally biased region" description="Basic and acidic residues" evidence="2">
    <location>
        <begin position="241"/>
        <end position="259"/>
    </location>
</feature>
<feature type="region of interest" description="Disordered" evidence="2">
    <location>
        <begin position="1057"/>
        <end position="1084"/>
    </location>
</feature>
<dbReference type="RefSeq" id="XP_064665507.1">
    <property type="nucleotide sequence ID" value="XM_064813263.1"/>
</dbReference>
<evidence type="ECO:0000256" key="1">
    <source>
        <dbReference type="ARBA" id="ARBA00023242"/>
    </source>
</evidence>
<feature type="compositionally biased region" description="Polar residues" evidence="2">
    <location>
        <begin position="817"/>
        <end position="851"/>
    </location>
</feature>
<evidence type="ECO:0000313" key="5">
    <source>
        <dbReference type="Proteomes" id="UP001302812"/>
    </source>
</evidence>
<feature type="compositionally biased region" description="Low complexity" evidence="2">
    <location>
        <begin position="1068"/>
        <end position="1080"/>
    </location>
</feature>
<dbReference type="InterPro" id="IPR001138">
    <property type="entry name" value="Zn2Cys6_DnaBD"/>
</dbReference>
<dbReference type="EMBL" id="MU853367">
    <property type="protein sequence ID" value="KAK4107937.1"/>
    <property type="molecule type" value="Genomic_DNA"/>
</dbReference>
<feature type="compositionally biased region" description="Low complexity" evidence="2">
    <location>
        <begin position="798"/>
        <end position="811"/>
    </location>
</feature>
<feature type="compositionally biased region" description="Basic and acidic residues" evidence="2">
    <location>
        <begin position="584"/>
        <end position="593"/>
    </location>
</feature>
<name>A0AAN6T8N3_9PEZI</name>
<dbReference type="GO" id="GO:0008270">
    <property type="term" value="F:zinc ion binding"/>
    <property type="evidence" value="ECO:0007669"/>
    <property type="project" value="InterPro"/>
</dbReference>
<reference evidence="4" key="2">
    <citation type="submission" date="2023-05" db="EMBL/GenBank/DDBJ databases">
        <authorList>
            <consortium name="Lawrence Berkeley National Laboratory"/>
            <person name="Steindorff A."/>
            <person name="Hensen N."/>
            <person name="Bonometti L."/>
            <person name="Westerberg I."/>
            <person name="Brannstrom I.O."/>
            <person name="Guillou S."/>
            <person name="Cros-Aarteil S."/>
            <person name="Calhoun S."/>
            <person name="Haridas S."/>
            <person name="Kuo A."/>
            <person name="Mondo S."/>
            <person name="Pangilinan J."/>
            <person name="Riley R."/>
            <person name="Labutti K."/>
            <person name="Andreopoulos B."/>
            <person name="Lipzen A."/>
            <person name="Chen C."/>
            <person name="Yanf M."/>
            <person name="Daum C."/>
            <person name="Ng V."/>
            <person name="Clum A."/>
            <person name="Ohm R."/>
            <person name="Martin F."/>
            <person name="Silar P."/>
            <person name="Natvig D."/>
            <person name="Lalanne C."/>
            <person name="Gautier V."/>
            <person name="Ament-Velasquez S.L."/>
            <person name="Kruys A."/>
            <person name="Hutchinson M.I."/>
            <person name="Powell A.J."/>
            <person name="Barry K."/>
            <person name="Miller A.N."/>
            <person name="Grigoriev I.V."/>
            <person name="Debuchy R."/>
            <person name="Gladieux P."/>
            <person name="Thoren M.H."/>
            <person name="Johannesson H."/>
        </authorList>
    </citation>
    <scope>NUCLEOTIDE SEQUENCE</scope>
    <source>
        <strain evidence="4">CBS 508.74</strain>
    </source>
</reference>
<gene>
    <name evidence="4" type="ORF">N656DRAFT_762367</name>
</gene>
<evidence type="ECO:0000259" key="3">
    <source>
        <dbReference type="SMART" id="SM00066"/>
    </source>
</evidence>
<feature type="compositionally biased region" description="Polar residues" evidence="2">
    <location>
        <begin position="651"/>
        <end position="685"/>
    </location>
</feature>
<dbReference type="GO" id="GO:0000981">
    <property type="term" value="F:DNA-binding transcription factor activity, RNA polymerase II-specific"/>
    <property type="evidence" value="ECO:0007669"/>
    <property type="project" value="InterPro"/>
</dbReference>
<comment type="caution">
    <text evidence="4">The sequence shown here is derived from an EMBL/GenBank/DDBJ whole genome shotgun (WGS) entry which is preliminary data.</text>
</comment>
<feature type="compositionally biased region" description="Polar residues" evidence="2">
    <location>
        <begin position="434"/>
        <end position="451"/>
    </location>
</feature>
<feature type="domain" description="Zn(2)-C6 fungal-type" evidence="3">
    <location>
        <begin position="495"/>
        <end position="541"/>
    </location>
</feature>
<dbReference type="Gene3D" id="4.10.240.10">
    <property type="entry name" value="Zn(2)-C6 fungal-type DNA-binding domain"/>
    <property type="match status" value="1"/>
</dbReference>
<organism evidence="4 5">
    <name type="scientific">Canariomyces notabilis</name>
    <dbReference type="NCBI Taxonomy" id="2074819"/>
    <lineage>
        <taxon>Eukaryota</taxon>
        <taxon>Fungi</taxon>
        <taxon>Dikarya</taxon>
        <taxon>Ascomycota</taxon>
        <taxon>Pezizomycotina</taxon>
        <taxon>Sordariomycetes</taxon>
        <taxon>Sordariomycetidae</taxon>
        <taxon>Sordariales</taxon>
        <taxon>Chaetomiaceae</taxon>
        <taxon>Canariomyces</taxon>
    </lineage>
</organism>
<protein>
    <recommendedName>
        <fullName evidence="3">Zn(2)-C6 fungal-type domain-containing protein</fullName>
    </recommendedName>
</protein>
<dbReference type="AlphaFoldDB" id="A0AAN6T8N3"/>
<feature type="compositionally biased region" description="Polar residues" evidence="2">
    <location>
        <begin position="941"/>
        <end position="953"/>
    </location>
</feature>
<feature type="compositionally biased region" description="Low complexity" evidence="2">
    <location>
        <begin position="974"/>
        <end position="993"/>
    </location>
</feature>
<feature type="compositionally biased region" description="Polar residues" evidence="2">
    <location>
        <begin position="780"/>
        <end position="797"/>
    </location>
</feature>
<feature type="compositionally biased region" description="Polar residues" evidence="2">
    <location>
        <begin position="900"/>
        <end position="934"/>
    </location>
</feature>
<dbReference type="SUPFAM" id="SSF57701">
    <property type="entry name" value="Zn2/Cys6 DNA-binding domain"/>
    <property type="match status" value="1"/>
</dbReference>
<feature type="region of interest" description="Disordered" evidence="2">
    <location>
        <begin position="900"/>
        <end position="1023"/>
    </location>
</feature>
<dbReference type="InterPro" id="IPR036864">
    <property type="entry name" value="Zn2-C6_fun-type_DNA-bd_sf"/>
</dbReference>
<feature type="compositionally biased region" description="Polar residues" evidence="2">
    <location>
        <begin position="541"/>
        <end position="555"/>
    </location>
</feature>
<reference evidence="4" key="1">
    <citation type="journal article" date="2023" name="Mol. Phylogenet. Evol.">
        <title>Genome-scale phylogeny and comparative genomics of the fungal order Sordariales.</title>
        <authorList>
            <person name="Hensen N."/>
            <person name="Bonometti L."/>
            <person name="Westerberg I."/>
            <person name="Brannstrom I.O."/>
            <person name="Guillou S."/>
            <person name="Cros-Aarteil S."/>
            <person name="Calhoun S."/>
            <person name="Haridas S."/>
            <person name="Kuo A."/>
            <person name="Mondo S."/>
            <person name="Pangilinan J."/>
            <person name="Riley R."/>
            <person name="LaButti K."/>
            <person name="Andreopoulos B."/>
            <person name="Lipzen A."/>
            <person name="Chen C."/>
            <person name="Yan M."/>
            <person name="Daum C."/>
            <person name="Ng V."/>
            <person name="Clum A."/>
            <person name="Steindorff A."/>
            <person name="Ohm R.A."/>
            <person name="Martin F."/>
            <person name="Silar P."/>
            <person name="Natvig D.O."/>
            <person name="Lalanne C."/>
            <person name="Gautier V."/>
            <person name="Ament-Velasquez S.L."/>
            <person name="Kruys A."/>
            <person name="Hutchinson M.I."/>
            <person name="Powell A.J."/>
            <person name="Barry K."/>
            <person name="Miller A.N."/>
            <person name="Grigoriev I.V."/>
            <person name="Debuchy R."/>
            <person name="Gladieux P."/>
            <person name="Hiltunen Thoren M."/>
            <person name="Johannesson H."/>
        </authorList>
    </citation>
    <scope>NUCLEOTIDE SEQUENCE</scope>
    <source>
        <strain evidence="4">CBS 508.74</strain>
    </source>
</reference>
<dbReference type="Proteomes" id="UP001302812">
    <property type="component" value="Unassembled WGS sequence"/>
</dbReference>
<keyword evidence="5" id="KW-1185">Reference proteome</keyword>
<accession>A0AAN6T8N3</accession>
<feature type="region of interest" description="Disordered" evidence="2">
    <location>
        <begin position="651"/>
        <end position="852"/>
    </location>
</feature>
<feature type="compositionally biased region" description="Polar residues" evidence="2">
    <location>
        <begin position="994"/>
        <end position="1014"/>
    </location>
</feature>
<sequence>MEALLGANPSNPSCDSVADLQAQLRDLFGSRVSETRAEHCSVTFALRSSTVFDVPVSEAENEVLHHASNIDPLLGGARSSVAVAETGNRGLVTRRISAIDALINQPLDDPVLQTSITRHIITALNEVDGSNWIVRQVSRAEQGWTFTYICKDSWQAWSRQTSKVPAKTLIGEWSEKAGQDPIHLSRPAFDCRGSLKIAFSKSSKTIDFKYEHTPMHKTVAQLIELLAPPPPAPVVKTPAKKPKEPKPPKEPRPPKEPKPKTPRPSKRRQAENGVPDGEGSQPKKRRKKKDSTALTGPDGSVLPPEMPGALPVSDSSARQLYNAQTDFTGPTQPDGSSSNPEGLVSANVAAAADDGVHIHSILNLPPGEAARRRDLAIKLLSKAGVDPKTLSAEQFNIFANQSPELQQDSLAMLVKYGAERLRIVHPNKDGAGAGQSTPNRPRTPGSAGNATPASKPKRSRKKKSDAAASAPPEDGDVGVAGPGVTQTPEVAEKKPRSSRICDNCRLANVKGKCDKKKPSCSSCLLQGLQCVCSPSKPRQSKVMSAEQQAGGQSSAPIAIPDEEPEGLPSPGFHTEPASEPVHQTVHESMHETVSEQVQDPVHDHFNELPNETVNAQIPDTVPQEIESPSDTFAHSHGIYQHSSGMTFPQVGNNAATELPQSGISPSQMEYVSHSVSETPGNSLHSYTYPAPAERPTAEYTKQASTAVEQSQRADPVSQPPARRSLPTGQPAETSTSMSAQSNWQSMAGSSTAAVHGNRSSPMQSRAKKPVPASQPYGDLSQHTSSWTSADQASAHTTQPAVASPSQAAAQPDRSKSRQSNRAQTHAPQPMSTDNYSNYGQYPNAASAQSDSSGDRIAYQPYVTNHNSTSSNSYSSFDNYNTRLANTSSSIEASHNVATSYPSTSVAAPSSAQWGSAASTSQTRNPRPYNTTQAASAAPSYNVPSNSQQSQSLQGFKVRPQPQAHARSSSGMYAQHQQQQSQQPPQQQRQQQQSYSGYMNQQQSHAHAPSSTGRHQQGWYGFTAGAATNNPSSGYNSNTAAAATSGANAYSTTAVAAGSASHGGHGAHGPHASHAHGGNAHRSMNLSNHAYSNMDAAGDQALYDLLRSNPAG</sequence>